<feature type="region of interest" description="Disordered" evidence="1">
    <location>
        <begin position="1"/>
        <end position="23"/>
    </location>
</feature>
<dbReference type="PANTHER" id="PTHR47814:SF1">
    <property type="entry name" value="PEPTIDYL-TRNA HYDROLASE ARFB"/>
    <property type="match status" value="1"/>
</dbReference>
<gene>
    <name evidence="3" type="ORF">METZ01_LOCUS214933</name>
</gene>
<dbReference type="GO" id="GO:0003747">
    <property type="term" value="F:translation release factor activity"/>
    <property type="evidence" value="ECO:0007669"/>
    <property type="project" value="InterPro"/>
</dbReference>
<sequence length="120" mass="13717">VAWRFSPSGGPGGQHANRANTRAEASLDLSILKGIDDEVRERLMARLGPVLRVAVDSSRSQARNRRRALDEIEERLRAALQVDPKRQPTRPGRRAVERRLATKRRRSERKADRGTRWDLD</sequence>
<feature type="non-terminal residue" evidence="3">
    <location>
        <position position="1"/>
    </location>
</feature>
<dbReference type="Pfam" id="PF00472">
    <property type="entry name" value="RF-1"/>
    <property type="match status" value="1"/>
</dbReference>
<dbReference type="AlphaFoldDB" id="A0A382FHE3"/>
<dbReference type="GO" id="GO:0004045">
    <property type="term" value="F:peptidyl-tRNA hydrolase activity"/>
    <property type="evidence" value="ECO:0007669"/>
    <property type="project" value="TreeGrafter"/>
</dbReference>
<feature type="compositionally biased region" description="Basic and acidic residues" evidence="1">
    <location>
        <begin position="109"/>
        <end position="120"/>
    </location>
</feature>
<name>A0A382FHE3_9ZZZZ</name>
<accession>A0A382FHE3</accession>
<feature type="domain" description="Prokaryotic-type class I peptide chain release factors" evidence="2">
    <location>
        <begin position="3"/>
        <end position="113"/>
    </location>
</feature>
<feature type="region of interest" description="Disordered" evidence="1">
    <location>
        <begin position="80"/>
        <end position="120"/>
    </location>
</feature>
<dbReference type="EMBL" id="UINC01049834">
    <property type="protein sequence ID" value="SVB62079.1"/>
    <property type="molecule type" value="Genomic_DNA"/>
</dbReference>
<dbReference type="GO" id="GO:0072344">
    <property type="term" value="P:rescue of stalled ribosome"/>
    <property type="evidence" value="ECO:0007669"/>
    <property type="project" value="TreeGrafter"/>
</dbReference>
<evidence type="ECO:0000313" key="3">
    <source>
        <dbReference type="EMBL" id="SVB62079.1"/>
    </source>
</evidence>
<dbReference type="PANTHER" id="PTHR47814">
    <property type="entry name" value="PEPTIDYL-TRNA HYDROLASE ARFB"/>
    <property type="match status" value="1"/>
</dbReference>
<dbReference type="InterPro" id="IPR000352">
    <property type="entry name" value="Pep_chain_release_fac_I"/>
</dbReference>
<dbReference type="Gene3D" id="3.30.160.20">
    <property type="match status" value="1"/>
</dbReference>
<dbReference type="GO" id="GO:0043022">
    <property type="term" value="F:ribosome binding"/>
    <property type="evidence" value="ECO:0007669"/>
    <property type="project" value="TreeGrafter"/>
</dbReference>
<reference evidence="3" key="1">
    <citation type="submission" date="2018-05" db="EMBL/GenBank/DDBJ databases">
        <authorList>
            <person name="Lanie J.A."/>
            <person name="Ng W.-L."/>
            <person name="Kazmierczak K.M."/>
            <person name="Andrzejewski T.M."/>
            <person name="Davidsen T.M."/>
            <person name="Wayne K.J."/>
            <person name="Tettelin H."/>
            <person name="Glass J.I."/>
            <person name="Rusch D."/>
            <person name="Podicherti R."/>
            <person name="Tsui H.-C.T."/>
            <person name="Winkler M.E."/>
        </authorList>
    </citation>
    <scope>NUCLEOTIDE SEQUENCE</scope>
</reference>
<evidence type="ECO:0000259" key="2">
    <source>
        <dbReference type="Pfam" id="PF00472"/>
    </source>
</evidence>
<organism evidence="3">
    <name type="scientific">marine metagenome</name>
    <dbReference type="NCBI Taxonomy" id="408172"/>
    <lineage>
        <taxon>unclassified sequences</taxon>
        <taxon>metagenomes</taxon>
        <taxon>ecological metagenomes</taxon>
    </lineage>
</organism>
<proteinExistence type="predicted"/>
<evidence type="ECO:0000256" key="1">
    <source>
        <dbReference type="SAM" id="MobiDB-lite"/>
    </source>
</evidence>
<dbReference type="SUPFAM" id="SSF110916">
    <property type="entry name" value="Peptidyl-tRNA hydrolase domain-like"/>
    <property type="match status" value="1"/>
</dbReference>
<protein>
    <recommendedName>
        <fullName evidence="2">Prokaryotic-type class I peptide chain release factors domain-containing protein</fullName>
    </recommendedName>
</protein>